<proteinExistence type="predicted"/>
<dbReference type="EMBL" id="BQNB010016132">
    <property type="protein sequence ID" value="GJT48184.1"/>
    <property type="molecule type" value="Genomic_DNA"/>
</dbReference>
<evidence type="ECO:0000313" key="2">
    <source>
        <dbReference type="Proteomes" id="UP001151760"/>
    </source>
</evidence>
<comment type="caution">
    <text evidence="1">The sequence shown here is derived from an EMBL/GenBank/DDBJ whole genome shotgun (WGS) entry which is preliminary data.</text>
</comment>
<protein>
    <submittedName>
        <fullName evidence="1">Uncharacterized protein</fullName>
    </submittedName>
</protein>
<accession>A0ABQ5EBA4</accession>
<organism evidence="1 2">
    <name type="scientific">Tanacetum coccineum</name>
    <dbReference type="NCBI Taxonomy" id="301880"/>
    <lineage>
        <taxon>Eukaryota</taxon>
        <taxon>Viridiplantae</taxon>
        <taxon>Streptophyta</taxon>
        <taxon>Embryophyta</taxon>
        <taxon>Tracheophyta</taxon>
        <taxon>Spermatophyta</taxon>
        <taxon>Magnoliopsida</taxon>
        <taxon>eudicotyledons</taxon>
        <taxon>Gunneridae</taxon>
        <taxon>Pentapetalae</taxon>
        <taxon>asterids</taxon>
        <taxon>campanulids</taxon>
        <taxon>Asterales</taxon>
        <taxon>Asteraceae</taxon>
        <taxon>Asteroideae</taxon>
        <taxon>Anthemideae</taxon>
        <taxon>Anthemidinae</taxon>
        <taxon>Tanacetum</taxon>
    </lineage>
</organism>
<name>A0ABQ5EBA4_9ASTR</name>
<evidence type="ECO:0000313" key="1">
    <source>
        <dbReference type="EMBL" id="GJT48184.1"/>
    </source>
</evidence>
<reference evidence="1" key="2">
    <citation type="submission" date="2022-01" db="EMBL/GenBank/DDBJ databases">
        <authorList>
            <person name="Yamashiro T."/>
            <person name="Shiraishi A."/>
            <person name="Satake H."/>
            <person name="Nakayama K."/>
        </authorList>
    </citation>
    <scope>NUCLEOTIDE SEQUENCE</scope>
</reference>
<keyword evidence="2" id="KW-1185">Reference proteome</keyword>
<gene>
    <name evidence="1" type="ORF">Tco_0974341</name>
</gene>
<sequence length="383" mass="43992">MLTEIELTLEQTQQGVSHEVSISIEGVENNIRVISFTMKMEILLEPTSNKLMVEHAEFDESDTHVLERFDTSAGNPIKEILLKLNLRDHRSILTDSKVTPTKHGILKDGGEAQRKQPALYCGHTIVKKHYVLFMPDTEETLELAETSRGKMLEKQNDPIAKEKNVNIKLIDHDALKKLSDLFSAHFVPQKELSAEQAFRLPISKPTCEKPPVQPEPVSKEISCELPTINLVKDNFNKMRSLINNFDKVITIRTKVTGQNKVTWGFEHIRGAFEKDFIPFAKTLKEYFQMFDQGLAKEINEMKEVFTQMENEVDNFSIERKCFEIKVKELLLENERLLEHIVYQDILCIVMHADAAINCVVPKTGDTLAYAEMEHSYIDKYNKV</sequence>
<dbReference type="Proteomes" id="UP001151760">
    <property type="component" value="Unassembled WGS sequence"/>
</dbReference>
<reference evidence="1" key="1">
    <citation type="journal article" date="2022" name="Int. J. Mol. Sci.">
        <title>Draft Genome of Tanacetum Coccineum: Genomic Comparison of Closely Related Tanacetum-Family Plants.</title>
        <authorList>
            <person name="Yamashiro T."/>
            <person name="Shiraishi A."/>
            <person name="Nakayama K."/>
            <person name="Satake H."/>
        </authorList>
    </citation>
    <scope>NUCLEOTIDE SEQUENCE</scope>
</reference>